<accession>A0A1I4WB36</accession>
<dbReference type="SUPFAM" id="SSF51197">
    <property type="entry name" value="Clavaminate synthase-like"/>
    <property type="match status" value="1"/>
</dbReference>
<dbReference type="EMBL" id="FOVF01000004">
    <property type="protein sequence ID" value="SFN10635.1"/>
    <property type="molecule type" value="Genomic_DNA"/>
</dbReference>
<reference evidence="2 3" key="1">
    <citation type="submission" date="2016-10" db="EMBL/GenBank/DDBJ databases">
        <authorList>
            <person name="de Groot N.N."/>
        </authorList>
    </citation>
    <scope>NUCLEOTIDE SEQUENCE [LARGE SCALE GENOMIC DNA]</scope>
    <source>
        <strain evidence="2 3">CGMCC 1.7659</strain>
    </source>
</reference>
<evidence type="ECO:0000259" key="1">
    <source>
        <dbReference type="Pfam" id="PF05118"/>
    </source>
</evidence>
<dbReference type="InterPro" id="IPR007803">
    <property type="entry name" value="Asp/Arg/Pro-Hydrxlase"/>
</dbReference>
<gene>
    <name evidence="2" type="ORF">SAMN05216289_104140</name>
</gene>
<dbReference type="Pfam" id="PF05118">
    <property type="entry name" value="Asp_Arg_Hydrox"/>
    <property type="match status" value="1"/>
</dbReference>
<dbReference type="Gene3D" id="2.60.120.330">
    <property type="entry name" value="B-lactam Antibiotic, Isopenicillin N Synthase, Chain"/>
    <property type="match status" value="1"/>
</dbReference>
<dbReference type="InterPro" id="IPR027443">
    <property type="entry name" value="IPNS-like_sf"/>
</dbReference>
<evidence type="ECO:0000313" key="2">
    <source>
        <dbReference type="EMBL" id="SFN10635.1"/>
    </source>
</evidence>
<dbReference type="AlphaFoldDB" id="A0A1I4WB36"/>
<feature type="domain" description="Aspartyl/asparaginy/proline hydroxylase" evidence="1">
    <location>
        <begin position="79"/>
        <end position="181"/>
    </location>
</feature>
<dbReference type="OrthoDB" id="1441538at2"/>
<organism evidence="2 3">
    <name type="scientific">Dokdonella immobilis</name>
    <dbReference type="NCBI Taxonomy" id="578942"/>
    <lineage>
        <taxon>Bacteria</taxon>
        <taxon>Pseudomonadati</taxon>
        <taxon>Pseudomonadota</taxon>
        <taxon>Gammaproteobacteria</taxon>
        <taxon>Lysobacterales</taxon>
        <taxon>Rhodanobacteraceae</taxon>
        <taxon>Dokdonella</taxon>
    </lineage>
</organism>
<evidence type="ECO:0000313" key="3">
    <source>
        <dbReference type="Proteomes" id="UP000198575"/>
    </source>
</evidence>
<keyword evidence="3" id="KW-1185">Reference proteome</keyword>
<protein>
    <submittedName>
        <fullName evidence="2">Aspartyl/Asparaginyl beta-hydroxylase</fullName>
    </submittedName>
</protein>
<sequence length="218" mass="24051">MLSLPDHPVLDKIALIGGCARLPIGFDAERALAEVAALPADHWGHRGGRVGVHNPAQAIFLRGHAPAEGELPVEDREVLDRLPTLRDVIERIVPAPSMRCLLALLPAGAVIAPHIDQADYFSKTLRLHFPLTSNEHVWMYSIDRCYRMRPGEIWALNNSARHGVVNADASESRLHMICDFLASPELLDLLARADRSLGRPDAEIERQMLAAPLPARRA</sequence>
<proteinExistence type="predicted"/>
<name>A0A1I4WB36_9GAMM</name>
<dbReference type="Proteomes" id="UP000198575">
    <property type="component" value="Unassembled WGS sequence"/>
</dbReference>
<dbReference type="STRING" id="578942.SAMN05216289_104140"/>